<reference evidence="3" key="1">
    <citation type="submission" date="2024-02" db="UniProtKB">
        <authorList>
            <consortium name="WormBaseParasite"/>
        </authorList>
    </citation>
    <scope>IDENTIFICATION</scope>
</reference>
<keyword evidence="1" id="KW-0812">Transmembrane</keyword>
<sequence length="160" mass="19166">MWCHPLKYLFVYPFLPLTIAKFLNLFLHVESVVIWQLTSLHLNHSFISFLIPFCDLVSIAFLLISLWFTVQKFYWKKVECCFSLCGFFFNFISLAVIFESNFQHGIIYNILFNHLLSIFSWIFLLWWAWIKTKNTVSNLFISEWGFATENIEIEALQDHF</sequence>
<feature type="transmembrane region" description="Helical" evidence="1">
    <location>
        <begin position="9"/>
        <end position="27"/>
    </location>
</feature>
<dbReference type="Proteomes" id="UP000887575">
    <property type="component" value="Unassembled WGS sequence"/>
</dbReference>
<dbReference type="AlphaFoldDB" id="A0AAF3FRM0"/>
<feature type="transmembrane region" description="Helical" evidence="1">
    <location>
        <begin position="110"/>
        <end position="130"/>
    </location>
</feature>
<keyword evidence="1" id="KW-1133">Transmembrane helix</keyword>
<evidence type="ECO:0000313" key="2">
    <source>
        <dbReference type="Proteomes" id="UP000887575"/>
    </source>
</evidence>
<feature type="transmembrane region" description="Helical" evidence="1">
    <location>
        <begin position="47"/>
        <end position="68"/>
    </location>
</feature>
<feature type="transmembrane region" description="Helical" evidence="1">
    <location>
        <begin position="80"/>
        <end position="98"/>
    </location>
</feature>
<name>A0AAF3FRM0_9BILA</name>
<keyword evidence="2" id="KW-1185">Reference proteome</keyword>
<proteinExistence type="predicted"/>
<dbReference type="WBParaSite" id="MBELARI_LOCUS9896">
    <property type="protein sequence ID" value="MBELARI_LOCUS9896"/>
    <property type="gene ID" value="MBELARI_LOCUS9896"/>
</dbReference>
<evidence type="ECO:0000313" key="3">
    <source>
        <dbReference type="WBParaSite" id="MBELARI_LOCUS9896"/>
    </source>
</evidence>
<accession>A0AAF3FRM0</accession>
<keyword evidence="1" id="KW-0472">Membrane</keyword>
<protein>
    <submittedName>
        <fullName evidence="3">Uncharacterized protein</fullName>
    </submittedName>
</protein>
<evidence type="ECO:0000256" key="1">
    <source>
        <dbReference type="SAM" id="Phobius"/>
    </source>
</evidence>
<organism evidence="2 3">
    <name type="scientific">Mesorhabditis belari</name>
    <dbReference type="NCBI Taxonomy" id="2138241"/>
    <lineage>
        <taxon>Eukaryota</taxon>
        <taxon>Metazoa</taxon>
        <taxon>Ecdysozoa</taxon>
        <taxon>Nematoda</taxon>
        <taxon>Chromadorea</taxon>
        <taxon>Rhabditida</taxon>
        <taxon>Rhabditina</taxon>
        <taxon>Rhabditomorpha</taxon>
        <taxon>Rhabditoidea</taxon>
        <taxon>Rhabditidae</taxon>
        <taxon>Mesorhabditinae</taxon>
        <taxon>Mesorhabditis</taxon>
    </lineage>
</organism>